<accession>A0A4S4NB35</accession>
<dbReference type="CDD" id="cd18186">
    <property type="entry name" value="BTB_POZ_ZBTB_KLHL-like"/>
    <property type="match status" value="1"/>
</dbReference>
<organism evidence="2 3">
    <name type="scientific">Antrodiella citrinella</name>
    <dbReference type="NCBI Taxonomy" id="2447956"/>
    <lineage>
        <taxon>Eukaryota</taxon>
        <taxon>Fungi</taxon>
        <taxon>Dikarya</taxon>
        <taxon>Basidiomycota</taxon>
        <taxon>Agaricomycotina</taxon>
        <taxon>Agaricomycetes</taxon>
        <taxon>Polyporales</taxon>
        <taxon>Steccherinaceae</taxon>
        <taxon>Antrodiella</taxon>
    </lineage>
</organism>
<protein>
    <recommendedName>
        <fullName evidence="1">BTB domain-containing protein</fullName>
    </recommendedName>
</protein>
<feature type="domain" description="BTB" evidence="1">
    <location>
        <begin position="30"/>
        <end position="101"/>
    </location>
</feature>
<keyword evidence="3" id="KW-1185">Reference proteome</keyword>
<reference evidence="2 3" key="1">
    <citation type="submission" date="2019-02" db="EMBL/GenBank/DDBJ databases">
        <title>Genome sequencing of the rare red list fungi Antrodiella citrinella (Flaviporus citrinellus).</title>
        <authorList>
            <person name="Buettner E."/>
            <person name="Kellner H."/>
        </authorList>
    </citation>
    <scope>NUCLEOTIDE SEQUENCE [LARGE SCALE GENOMIC DNA]</scope>
    <source>
        <strain evidence="2 3">DSM 108506</strain>
    </source>
</reference>
<dbReference type="Pfam" id="PF00651">
    <property type="entry name" value="BTB"/>
    <property type="match status" value="1"/>
</dbReference>
<dbReference type="SUPFAM" id="SSF54695">
    <property type="entry name" value="POZ domain"/>
    <property type="match status" value="1"/>
</dbReference>
<evidence type="ECO:0000313" key="3">
    <source>
        <dbReference type="Proteomes" id="UP000308730"/>
    </source>
</evidence>
<proteinExistence type="predicted"/>
<gene>
    <name evidence="2" type="ORF">EUX98_g1043</name>
</gene>
<dbReference type="OrthoDB" id="3249359at2759"/>
<evidence type="ECO:0000313" key="2">
    <source>
        <dbReference type="EMBL" id="THH33150.1"/>
    </source>
</evidence>
<dbReference type="InterPro" id="IPR000210">
    <property type="entry name" value="BTB/POZ_dom"/>
</dbReference>
<name>A0A4S4NB35_9APHY</name>
<dbReference type="InterPro" id="IPR011333">
    <property type="entry name" value="SKP1/BTB/POZ_sf"/>
</dbReference>
<dbReference type="EMBL" id="SGPM01000010">
    <property type="protein sequence ID" value="THH33150.1"/>
    <property type="molecule type" value="Genomic_DNA"/>
</dbReference>
<dbReference type="Gene3D" id="3.30.710.10">
    <property type="entry name" value="Potassium Channel Kv1.1, Chain A"/>
    <property type="match status" value="1"/>
</dbReference>
<dbReference type="AlphaFoldDB" id="A0A4S4NB35"/>
<dbReference type="SMART" id="SM00225">
    <property type="entry name" value="BTB"/>
    <property type="match status" value="1"/>
</dbReference>
<evidence type="ECO:0000259" key="1">
    <source>
        <dbReference type="PROSITE" id="PS50097"/>
    </source>
</evidence>
<dbReference type="PROSITE" id="PS50097">
    <property type="entry name" value="BTB"/>
    <property type="match status" value="1"/>
</dbReference>
<dbReference type="Proteomes" id="UP000308730">
    <property type="component" value="Unassembled WGS sequence"/>
</dbReference>
<comment type="caution">
    <text evidence="2">The sequence shown here is derived from an EMBL/GenBank/DDBJ whole genome shotgun (WGS) entry which is preliminary data.</text>
</comment>
<sequence length="270" mass="30682">MTVSGRDISDIHSLDASKAAARRHPTYWFEDGSLIVQIQDVAYKLHKTFLARHSSVLKDLTRTEDGYSVSTIRIPDERGVTSDDFDRLLEHLYHDMYDLLYNMEYILYALNVSIPGCVLICDVQIQKGLYYSVATHMHFEDEDAVPTIDEGLTGPVPLTAVIPADVVRQCKELLDQLLGHFTPILFTVATAGHMSCTDVLAETWMPLVIQPALENNGLCRPIETLQSISDVDWSTHGLCEECMVEKRQEWKGEQEVVWKKLDDWLPTQEQ</sequence>